<evidence type="ECO:0000313" key="3">
    <source>
        <dbReference type="Proteomes" id="UP001205105"/>
    </source>
</evidence>
<feature type="compositionally biased region" description="Basic residues" evidence="1">
    <location>
        <begin position="148"/>
        <end position="157"/>
    </location>
</feature>
<reference evidence="2" key="1">
    <citation type="submission" date="2020-11" db="EMBL/GenBank/DDBJ databases">
        <title>Chlorella ohadii genome sequencing and assembly.</title>
        <authorList>
            <person name="Murik O."/>
            <person name="Treves H."/>
            <person name="Kedem I."/>
            <person name="Shotland Y."/>
            <person name="Kaplan A."/>
        </authorList>
    </citation>
    <scope>NUCLEOTIDE SEQUENCE</scope>
    <source>
        <strain evidence="2">1</strain>
    </source>
</reference>
<dbReference type="EMBL" id="JADXDR010000088">
    <property type="protein sequence ID" value="KAI7839990.1"/>
    <property type="molecule type" value="Genomic_DNA"/>
</dbReference>
<evidence type="ECO:0000256" key="1">
    <source>
        <dbReference type="SAM" id="MobiDB-lite"/>
    </source>
</evidence>
<gene>
    <name evidence="2" type="ORF">COHA_006311</name>
</gene>
<dbReference type="AlphaFoldDB" id="A0AAD5H4K1"/>
<comment type="caution">
    <text evidence="2">The sequence shown here is derived from an EMBL/GenBank/DDBJ whole genome shotgun (WGS) entry which is preliminary data.</text>
</comment>
<proteinExistence type="predicted"/>
<keyword evidence="3" id="KW-1185">Reference proteome</keyword>
<sequence>RQRGRRSSGGSQRATFGFSWISEEKGEVKGEVTGWTGQKVVVCLPDGRRAKVPACPCCGPDVKPYTSEQWASGKLTKRGAPKKNDRDNPRKEPGRCPAPAEAASWLESHAQLMSDDLMEFFHLLKSTLSRLRKKADVTSPRSSEQKAKAGRGNRKARAPPAERAPPAKRHKRRV</sequence>
<organism evidence="2 3">
    <name type="scientific">Chlorella ohadii</name>
    <dbReference type="NCBI Taxonomy" id="2649997"/>
    <lineage>
        <taxon>Eukaryota</taxon>
        <taxon>Viridiplantae</taxon>
        <taxon>Chlorophyta</taxon>
        <taxon>core chlorophytes</taxon>
        <taxon>Trebouxiophyceae</taxon>
        <taxon>Chlorellales</taxon>
        <taxon>Chlorellaceae</taxon>
        <taxon>Chlorella clade</taxon>
        <taxon>Chlorella</taxon>
    </lineage>
</organism>
<feature type="non-terminal residue" evidence="2">
    <location>
        <position position="174"/>
    </location>
</feature>
<feature type="region of interest" description="Disordered" evidence="1">
    <location>
        <begin position="61"/>
        <end position="101"/>
    </location>
</feature>
<feature type="region of interest" description="Disordered" evidence="1">
    <location>
        <begin position="131"/>
        <end position="174"/>
    </location>
</feature>
<dbReference type="Proteomes" id="UP001205105">
    <property type="component" value="Unassembled WGS sequence"/>
</dbReference>
<name>A0AAD5H4K1_9CHLO</name>
<protein>
    <submittedName>
        <fullName evidence="2">Uncharacterized protein</fullName>
    </submittedName>
</protein>
<feature type="compositionally biased region" description="Basic and acidic residues" evidence="1">
    <location>
        <begin position="82"/>
        <end position="94"/>
    </location>
</feature>
<evidence type="ECO:0000313" key="2">
    <source>
        <dbReference type="EMBL" id="KAI7839990.1"/>
    </source>
</evidence>
<accession>A0AAD5H4K1</accession>